<dbReference type="InterPro" id="IPR035595">
    <property type="entry name" value="UDP_glycos_trans_CS"/>
</dbReference>
<dbReference type="InterPro" id="IPR050271">
    <property type="entry name" value="UDP-glycosyltransferase"/>
</dbReference>
<reference evidence="7" key="1">
    <citation type="journal article" date="2013" name="Genetics">
        <title>The draft genome and transcriptome of Panagrellus redivivus are shaped by the harsh demands of a free-living lifestyle.</title>
        <authorList>
            <person name="Srinivasan J."/>
            <person name="Dillman A.R."/>
            <person name="Macchietto M.G."/>
            <person name="Heikkinen L."/>
            <person name="Lakso M."/>
            <person name="Fracchia K.M."/>
            <person name="Antoshechkin I."/>
            <person name="Mortazavi A."/>
            <person name="Wong G."/>
            <person name="Sternberg P.W."/>
        </authorList>
    </citation>
    <scope>NUCLEOTIDE SEQUENCE [LARGE SCALE GENOMIC DNA]</scope>
    <source>
        <strain evidence="7">MT8872</strain>
    </source>
</reference>
<dbReference type="Proteomes" id="UP000492821">
    <property type="component" value="Unassembled WGS sequence"/>
</dbReference>
<dbReference type="Gene3D" id="3.40.50.2000">
    <property type="entry name" value="Glycogen Phosphorylase B"/>
    <property type="match status" value="1"/>
</dbReference>
<dbReference type="AlphaFoldDB" id="A0A7E4WBW0"/>
<dbReference type="InterPro" id="IPR002213">
    <property type="entry name" value="UDP_glucos_trans"/>
</dbReference>
<evidence type="ECO:0000256" key="1">
    <source>
        <dbReference type="ARBA" id="ARBA00009995"/>
    </source>
</evidence>
<evidence type="ECO:0000313" key="7">
    <source>
        <dbReference type="Proteomes" id="UP000492821"/>
    </source>
</evidence>
<keyword evidence="3 5" id="KW-0808">Transferase</keyword>
<organism evidence="7 8">
    <name type="scientific">Panagrellus redivivus</name>
    <name type="common">Microworm</name>
    <dbReference type="NCBI Taxonomy" id="6233"/>
    <lineage>
        <taxon>Eukaryota</taxon>
        <taxon>Metazoa</taxon>
        <taxon>Ecdysozoa</taxon>
        <taxon>Nematoda</taxon>
        <taxon>Chromadorea</taxon>
        <taxon>Rhabditida</taxon>
        <taxon>Tylenchina</taxon>
        <taxon>Panagrolaimomorpha</taxon>
        <taxon>Panagrolaimoidea</taxon>
        <taxon>Panagrolaimidae</taxon>
        <taxon>Panagrellus</taxon>
    </lineage>
</organism>
<keyword evidence="6" id="KW-1133">Transmembrane helix</keyword>
<reference evidence="8" key="2">
    <citation type="submission" date="2020-10" db="UniProtKB">
        <authorList>
            <consortium name="WormBaseParasite"/>
        </authorList>
    </citation>
    <scope>IDENTIFICATION</scope>
</reference>
<evidence type="ECO:0000313" key="8">
    <source>
        <dbReference type="WBParaSite" id="Pan_g9379.t1"/>
    </source>
</evidence>
<keyword evidence="2 5" id="KW-0328">Glycosyltransferase</keyword>
<dbReference type="GO" id="GO:0016020">
    <property type="term" value="C:membrane"/>
    <property type="evidence" value="ECO:0007669"/>
    <property type="project" value="UniProtKB-SubCell"/>
</dbReference>
<feature type="transmembrane region" description="Helical" evidence="6">
    <location>
        <begin position="481"/>
        <end position="503"/>
    </location>
</feature>
<dbReference type="Pfam" id="PF00201">
    <property type="entry name" value="UDPGT"/>
    <property type="match status" value="1"/>
</dbReference>
<dbReference type="FunFam" id="3.40.50.2000:FF:000021">
    <property type="entry name" value="UDP-glucuronosyltransferase"/>
    <property type="match status" value="1"/>
</dbReference>
<dbReference type="PROSITE" id="PS00375">
    <property type="entry name" value="UDPGT"/>
    <property type="match status" value="1"/>
</dbReference>
<name>A0A7E4WBW0_PANRE</name>
<dbReference type="GO" id="GO:0015020">
    <property type="term" value="F:glucuronosyltransferase activity"/>
    <property type="evidence" value="ECO:0007669"/>
    <property type="project" value="UniProtKB-EC"/>
</dbReference>
<protein>
    <recommendedName>
        <fullName evidence="6">UDP-glucuronosyltransferase</fullName>
        <ecNumber evidence="6">2.4.1.17</ecNumber>
    </recommendedName>
</protein>
<keyword evidence="7" id="KW-1185">Reference proteome</keyword>
<comment type="similarity">
    <text evidence="1 5">Belongs to the UDP-glycosyltransferase family.</text>
</comment>
<dbReference type="PANTHER" id="PTHR48043:SF145">
    <property type="entry name" value="FI06409P-RELATED"/>
    <property type="match status" value="1"/>
</dbReference>
<keyword evidence="6" id="KW-0812">Transmembrane</keyword>
<sequence length="524" mass="59018">MTDVYRALLLTCLLIPVIVDCYKILVFNPKVGQSHTNFVGKFADILVDAGHDVAVYQPVLNENITFSGSKSPKVRYYVLPKNESLYEGFSMDGYQEALWSNKLYKMMKKTEKHLVRQCEEILNDEANIAAMKAEKFDLFILEHSDVCGYALLRHLNITKYVSSTIGSLYSSFATDLGILPHYSYSVGFMTNYSDKMNFVQRVKRFIFHFVETNMIKKLYSTHDDVIQKYYPDYSSGSALAKAAFHFVNADEHLDYTQPITPKIVYIANLGNGEPKPLPEKYEKIVESAKRGVVLFSFGSVVQAKSMPKHIKKAFLEAFAEFPDVTFLWKYETPEDGTAKDVPNVITSKWLPQRDLLHNLKLLAFISHAGQNSFNEAIGAGVPMLCLPVFGDQPRNAHHIASKGLGLQLNHKGLTKAKVVKALKEILDNDVYRKNAQLISKLMKTKSKIQSPETRFIKNVEFAAQFGDTGTLSAAGAEQNAFVFYSLDVIGFLLVVLTIVLLLIKTVVTTILKTVRKLLGKQKFE</sequence>
<accession>A0A7E4WBW0</accession>
<dbReference type="WBParaSite" id="Pan_g9379.t1">
    <property type="protein sequence ID" value="Pan_g9379.t1"/>
    <property type="gene ID" value="Pan_g9379"/>
</dbReference>
<evidence type="ECO:0000256" key="2">
    <source>
        <dbReference type="ARBA" id="ARBA00022676"/>
    </source>
</evidence>
<comment type="catalytic activity">
    <reaction evidence="4 6">
        <text>glucuronate acceptor + UDP-alpha-D-glucuronate = acceptor beta-D-glucuronoside + UDP + H(+)</text>
        <dbReference type="Rhea" id="RHEA:21032"/>
        <dbReference type="ChEBI" id="CHEBI:15378"/>
        <dbReference type="ChEBI" id="CHEBI:58052"/>
        <dbReference type="ChEBI" id="CHEBI:58223"/>
        <dbReference type="ChEBI" id="CHEBI:132367"/>
        <dbReference type="ChEBI" id="CHEBI:132368"/>
        <dbReference type="EC" id="2.4.1.17"/>
    </reaction>
</comment>
<dbReference type="CDD" id="cd03784">
    <property type="entry name" value="GT1_Gtf-like"/>
    <property type="match status" value="1"/>
</dbReference>
<proteinExistence type="inferred from homology"/>
<evidence type="ECO:0000256" key="5">
    <source>
        <dbReference type="RuleBase" id="RU003718"/>
    </source>
</evidence>
<evidence type="ECO:0000256" key="4">
    <source>
        <dbReference type="ARBA" id="ARBA00047475"/>
    </source>
</evidence>
<dbReference type="PANTHER" id="PTHR48043">
    <property type="entry name" value="EG:EG0003.4 PROTEIN-RELATED"/>
    <property type="match status" value="1"/>
</dbReference>
<dbReference type="SUPFAM" id="SSF53756">
    <property type="entry name" value="UDP-Glycosyltransferase/glycogen phosphorylase"/>
    <property type="match status" value="1"/>
</dbReference>
<evidence type="ECO:0000256" key="3">
    <source>
        <dbReference type="ARBA" id="ARBA00022679"/>
    </source>
</evidence>
<comment type="subcellular location">
    <subcellularLocation>
        <location evidence="6">Membrane</location>
        <topology evidence="6">Single-pass membrane protein</topology>
    </subcellularLocation>
</comment>
<keyword evidence="6" id="KW-0472">Membrane</keyword>
<dbReference type="EC" id="2.4.1.17" evidence="6"/>
<evidence type="ECO:0000256" key="6">
    <source>
        <dbReference type="RuleBase" id="RU362059"/>
    </source>
</evidence>